<evidence type="ECO:0000313" key="1">
    <source>
        <dbReference type="EMBL" id="CAG8756701.1"/>
    </source>
</evidence>
<proteinExistence type="predicted"/>
<reference evidence="1" key="1">
    <citation type="submission" date="2021-06" db="EMBL/GenBank/DDBJ databases">
        <authorList>
            <person name="Kallberg Y."/>
            <person name="Tangrot J."/>
            <person name="Rosling A."/>
        </authorList>
    </citation>
    <scope>NUCLEOTIDE SEQUENCE</scope>
    <source>
        <strain evidence="1">UK204</strain>
    </source>
</reference>
<keyword evidence="2" id="KW-1185">Reference proteome</keyword>
<dbReference type="AlphaFoldDB" id="A0A9N9J0K3"/>
<accession>A0A9N9J0K3</accession>
<feature type="non-terminal residue" evidence="1">
    <location>
        <position position="1"/>
    </location>
</feature>
<protein>
    <submittedName>
        <fullName evidence="1">13090_t:CDS:1</fullName>
    </submittedName>
</protein>
<organism evidence="1 2">
    <name type="scientific">Funneliformis caledonium</name>
    <dbReference type="NCBI Taxonomy" id="1117310"/>
    <lineage>
        <taxon>Eukaryota</taxon>
        <taxon>Fungi</taxon>
        <taxon>Fungi incertae sedis</taxon>
        <taxon>Mucoromycota</taxon>
        <taxon>Glomeromycotina</taxon>
        <taxon>Glomeromycetes</taxon>
        <taxon>Glomerales</taxon>
        <taxon>Glomeraceae</taxon>
        <taxon>Funneliformis</taxon>
    </lineage>
</organism>
<gene>
    <name evidence="1" type="ORF">FCALED_LOCUS16667</name>
</gene>
<evidence type="ECO:0000313" key="2">
    <source>
        <dbReference type="Proteomes" id="UP000789570"/>
    </source>
</evidence>
<dbReference type="Proteomes" id="UP000789570">
    <property type="component" value="Unassembled WGS sequence"/>
</dbReference>
<sequence length="41" mass="5013">YIPHHYILPHNIGQQDIRLLYYHNEVFYQFLLVVNEVEGNI</sequence>
<dbReference type="EMBL" id="CAJVPQ010020698">
    <property type="protein sequence ID" value="CAG8756701.1"/>
    <property type="molecule type" value="Genomic_DNA"/>
</dbReference>
<comment type="caution">
    <text evidence="1">The sequence shown here is derived from an EMBL/GenBank/DDBJ whole genome shotgun (WGS) entry which is preliminary data.</text>
</comment>
<name>A0A9N9J0K3_9GLOM</name>